<dbReference type="Gramene" id="AET1Gv20976500.8">
    <property type="protein sequence ID" value="AET1Gv20976500.8"/>
    <property type="gene ID" value="AET1Gv20976500"/>
</dbReference>
<organism evidence="1 2">
    <name type="scientific">Aegilops tauschii subsp. strangulata</name>
    <name type="common">Goatgrass</name>
    <dbReference type="NCBI Taxonomy" id="200361"/>
    <lineage>
        <taxon>Eukaryota</taxon>
        <taxon>Viridiplantae</taxon>
        <taxon>Streptophyta</taxon>
        <taxon>Embryophyta</taxon>
        <taxon>Tracheophyta</taxon>
        <taxon>Spermatophyta</taxon>
        <taxon>Magnoliopsida</taxon>
        <taxon>Liliopsida</taxon>
        <taxon>Poales</taxon>
        <taxon>Poaceae</taxon>
        <taxon>BOP clade</taxon>
        <taxon>Pooideae</taxon>
        <taxon>Triticodae</taxon>
        <taxon>Triticeae</taxon>
        <taxon>Triticinae</taxon>
        <taxon>Aegilops</taxon>
    </lineage>
</organism>
<proteinExistence type="predicted"/>
<reference evidence="1" key="3">
    <citation type="journal article" date="2017" name="Nature">
        <title>Genome sequence of the progenitor of the wheat D genome Aegilops tauschii.</title>
        <authorList>
            <person name="Luo M.C."/>
            <person name="Gu Y.Q."/>
            <person name="Puiu D."/>
            <person name="Wang H."/>
            <person name="Twardziok S.O."/>
            <person name="Deal K.R."/>
            <person name="Huo N."/>
            <person name="Zhu T."/>
            <person name="Wang L."/>
            <person name="Wang Y."/>
            <person name="McGuire P.E."/>
            <person name="Liu S."/>
            <person name="Long H."/>
            <person name="Ramasamy R.K."/>
            <person name="Rodriguez J.C."/>
            <person name="Van S.L."/>
            <person name="Yuan L."/>
            <person name="Wang Z."/>
            <person name="Xia Z."/>
            <person name="Xiao L."/>
            <person name="Anderson O.D."/>
            <person name="Ouyang S."/>
            <person name="Liang Y."/>
            <person name="Zimin A.V."/>
            <person name="Pertea G."/>
            <person name="Qi P."/>
            <person name="Bennetzen J.L."/>
            <person name="Dai X."/>
            <person name="Dawson M.W."/>
            <person name="Muller H.G."/>
            <person name="Kugler K."/>
            <person name="Rivarola-Duarte L."/>
            <person name="Spannagl M."/>
            <person name="Mayer K.F.X."/>
            <person name="Lu F.H."/>
            <person name="Bevan M.W."/>
            <person name="Leroy P."/>
            <person name="Li P."/>
            <person name="You F.M."/>
            <person name="Sun Q."/>
            <person name="Liu Z."/>
            <person name="Lyons E."/>
            <person name="Wicker T."/>
            <person name="Salzberg S.L."/>
            <person name="Devos K.M."/>
            <person name="Dvorak J."/>
        </authorList>
    </citation>
    <scope>NUCLEOTIDE SEQUENCE [LARGE SCALE GENOMIC DNA]</scope>
    <source>
        <strain evidence="1">cv. AL8/78</strain>
    </source>
</reference>
<dbReference type="Proteomes" id="UP000015105">
    <property type="component" value="Chromosome 1D"/>
</dbReference>
<reference evidence="2" key="1">
    <citation type="journal article" date="2014" name="Science">
        <title>Ancient hybridizations among the ancestral genomes of bread wheat.</title>
        <authorList>
            <consortium name="International Wheat Genome Sequencing Consortium,"/>
            <person name="Marcussen T."/>
            <person name="Sandve S.R."/>
            <person name="Heier L."/>
            <person name="Spannagl M."/>
            <person name="Pfeifer M."/>
            <person name="Jakobsen K.S."/>
            <person name="Wulff B.B."/>
            <person name="Steuernagel B."/>
            <person name="Mayer K.F."/>
            <person name="Olsen O.A."/>
        </authorList>
    </citation>
    <scope>NUCLEOTIDE SEQUENCE [LARGE SCALE GENOMIC DNA]</scope>
    <source>
        <strain evidence="2">cv. AL8/78</strain>
    </source>
</reference>
<dbReference type="AlphaFoldDB" id="A0A452ZYT6"/>
<evidence type="ECO:0000313" key="2">
    <source>
        <dbReference type="Proteomes" id="UP000015105"/>
    </source>
</evidence>
<protein>
    <submittedName>
        <fullName evidence="1">Uncharacterized protein</fullName>
    </submittedName>
</protein>
<name>A0A452ZYT6_AEGTS</name>
<keyword evidence="2" id="KW-1185">Reference proteome</keyword>
<dbReference type="EnsemblPlants" id="AET1Gv20976500.8">
    <property type="protein sequence ID" value="AET1Gv20976500.8"/>
    <property type="gene ID" value="AET1Gv20976500"/>
</dbReference>
<evidence type="ECO:0000313" key="1">
    <source>
        <dbReference type="EnsemblPlants" id="AET1Gv20976500.8"/>
    </source>
</evidence>
<accession>A0A452ZYT6</accession>
<reference evidence="1" key="4">
    <citation type="submission" date="2019-03" db="UniProtKB">
        <authorList>
            <consortium name="EnsemblPlants"/>
        </authorList>
    </citation>
    <scope>IDENTIFICATION</scope>
</reference>
<sequence>MEIIVVSQTKNMANLQCWCISNLPSLQTNLPSFLMGHIFISNLPSVLEQTTNWQPTKNVGAMCNVNTQKTLGISHPTVDTTWTTWRCRICRIRETKIRDSDQINRRAAV</sequence>
<reference evidence="1" key="5">
    <citation type="journal article" date="2021" name="G3 (Bethesda)">
        <title>Aegilops tauschii genome assembly Aet v5.0 features greater sequence contiguity and improved annotation.</title>
        <authorList>
            <person name="Wang L."/>
            <person name="Zhu T."/>
            <person name="Rodriguez J.C."/>
            <person name="Deal K.R."/>
            <person name="Dubcovsky J."/>
            <person name="McGuire P.E."/>
            <person name="Lux T."/>
            <person name="Spannagl M."/>
            <person name="Mayer K.F.X."/>
            <person name="Baldrich P."/>
            <person name="Meyers B.C."/>
            <person name="Huo N."/>
            <person name="Gu Y.Q."/>
            <person name="Zhou H."/>
            <person name="Devos K.M."/>
            <person name="Bennetzen J.L."/>
            <person name="Unver T."/>
            <person name="Budak H."/>
            <person name="Gulick P.J."/>
            <person name="Galiba G."/>
            <person name="Kalapos B."/>
            <person name="Nelson D.R."/>
            <person name="Li P."/>
            <person name="You F.M."/>
            <person name="Luo M.C."/>
            <person name="Dvorak J."/>
        </authorList>
    </citation>
    <scope>NUCLEOTIDE SEQUENCE [LARGE SCALE GENOMIC DNA]</scope>
    <source>
        <strain evidence="1">cv. AL8/78</strain>
    </source>
</reference>
<reference evidence="2" key="2">
    <citation type="journal article" date="2017" name="Nat. Plants">
        <title>The Aegilops tauschii genome reveals multiple impacts of transposons.</title>
        <authorList>
            <person name="Zhao G."/>
            <person name="Zou C."/>
            <person name="Li K."/>
            <person name="Wang K."/>
            <person name="Li T."/>
            <person name="Gao L."/>
            <person name="Zhang X."/>
            <person name="Wang H."/>
            <person name="Yang Z."/>
            <person name="Liu X."/>
            <person name="Jiang W."/>
            <person name="Mao L."/>
            <person name="Kong X."/>
            <person name="Jiao Y."/>
            <person name="Jia J."/>
        </authorList>
    </citation>
    <scope>NUCLEOTIDE SEQUENCE [LARGE SCALE GENOMIC DNA]</scope>
    <source>
        <strain evidence="2">cv. AL8/78</strain>
    </source>
</reference>